<evidence type="ECO:0000313" key="10">
    <source>
        <dbReference type="Proteomes" id="UP000494206"/>
    </source>
</evidence>
<evidence type="ECO:0000256" key="3">
    <source>
        <dbReference type="ARBA" id="ARBA00023155"/>
    </source>
</evidence>
<dbReference type="GO" id="GO:0000981">
    <property type="term" value="F:DNA-binding transcription factor activity, RNA polymerase II-specific"/>
    <property type="evidence" value="ECO:0007669"/>
    <property type="project" value="InterPro"/>
</dbReference>
<feature type="domain" description="Homeobox" evidence="8">
    <location>
        <begin position="59"/>
        <end position="119"/>
    </location>
</feature>
<dbReference type="InterPro" id="IPR050848">
    <property type="entry name" value="Homeobox_TF"/>
</dbReference>
<dbReference type="InterPro" id="IPR001356">
    <property type="entry name" value="HD"/>
</dbReference>
<evidence type="ECO:0000256" key="4">
    <source>
        <dbReference type="ARBA" id="ARBA00023242"/>
    </source>
</evidence>
<protein>
    <recommendedName>
        <fullName evidence="8">Homeobox domain-containing protein</fullName>
    </recommendedName>
</protein>
<dbReference type="AlphaFoldDB" id="A0A8S1EYQ7"/>
<dbReference type="Gene3D" id="1.10.10.60">
    <property type="entry name" value="Homeodomain-like"/>
    <property type="match status" value="1"/>
</dbReference>
<dbReference type="SUPFAM" id="SSF46689">
    <property type="entry name" value="Homeodomain-like"/>
    <property type="match status" value="1"/>
</dbReference>
<keyword evidence="4 5" id="KW-0539">Nucleus</keyword>
<name>A0A8S1EYQ7_9PELO</name>
<dbReference type="PROSITE" id="PS50071">
    <property type="entry name" value="HOMEOBOX_2"/>
    <property type="match status" value="1"/>
</dbReference>
<dbReference type="Pfam" id="PF00046">
    <property type="entry name" value="Homeodomain"/>
    <property type="match status" value="1"/>
</dbReference>
<dbReference type="GO" id="GO:0005634">
    <property type="term" value="C:nucleus"/>
    <property type="evidence" value="ECO:0007669"/>
    <property type="project" value="UniProtKB-SubCell"/>
</dbReference>
<gene>
    <name evidence="9" type="ORF">CBOVIS_LOCUS6956</name>
</gene>
<organism evidence="9 10">
    <name type="scientific">Caenorhabditis bovis</name>
    <dbReference type="NCBI Taxonomy" id="2654633"/>
    <lineage>
        <taxon>Eukaryota</taxon>
        <taxon>Metazoa</taxon>
        <taxon>Ecdysozoa</taxon>
        <taxon>Nematoda</taxon>
        <taxon>Chromadorea</taxon>
        <taxon>Rhabditida</taxon>
        <taxon>Rhabditina</taxon>
        <taxon>Rhabditomorpha</taxon>
        <taxon>Rhabditoidea</taxon>
        <taxon>Rhabditidae</taxon>
        <taxon>Peloderinae</taxon>
        <taxon>Caenorhabditis</taxon>
    </lineage>
</organism>
<dbReference type="PROSITE" id="PS00027">
    <property type="entry name" value="HOMEOBOX_1"/>
    <property type="match status" value="1"/>
</dbReference>
<dbReference type="Proteomes" id="UP000494206">
    <property type="component" value="Unassembled WGS sequence"/>
</dbReference>
<feature type="region of interest" description="Disordered" evidence="7">
    <location>
        <begin position="32"/>
        <end position="70"/>
    </location>
</feature>
<keyword evidence="2 5" id="KW-0238">DNA-binding</keyword>
<dbReference type="OrthoDB" id="6159439at2759"/>
<reference evidence="9 10" key="1">
    <citation type="submission" date="2020-04" db="EMBL/GenBank/DDBJ databases">
        <authorList>
            <person name="Laetsch R D."/>
            <person name="Stevens L."/>
            <person name="Kumar S."/>
            <person name="Blaxter L. M."/>
        </authorList>
    </citation>
    <scope>NUCLEOTIDE SEQUENCE [LARGE SCALE GENOMIC DNA]</scope>
</reference>
<evidence type="ECO:0000256" key="5">
    <source>
        <dbReference type="PROSITE-ProRule" id="PRU00108"/>
    </source>
</evidence>
<evidence type="ECO:0000256" key="6">
    <source>
        <dbReference type="RuleBase" id="RU000682"/>
    </source>
</evidence>
<dbReference type="PANTHER" id="PTHR24333:SF8">
    <property type="entry name" value="HOMEOBOX PROTEIN CEH-62"/>
    <property type="match status" value="1"/>
</dbReference>
<dbReference type="GO" id="GO:0003677">
    <property type="term" value="F:DNA binding"/>
    <property type="evidence" value="ECO:0007669"/>
    <property type="project" value="UniProtKB-UniRule"/>
</dbReference>
<evidence type="ECO:0000259" key="8">
    <source>
        <dbReference type="PROSITE" id="PS50071"/>
    </source>
</evidence>
<comment type="caution">
    <text evidence="9">The sequence shown here is derived from an EMBL/GenBank/DDBJ whole genome shotgun (WGS) entry which is preliminary data.</text>
</comment>
<dbReference type="CDD" id="cd00086">
    <property type="entry name" value="homeodomain"/>
    <property type="match status" value="1"/>
</dbReference>
<evidence type="ECO:0000256" key="2">
    <source>
        <dbReference type="ARBA" id="ARBA00023125"/>
    </source>
</evidence>
<evidence type="ECO:0000256" key="7">
    <source>
        <dbReference type="SAM" id="MobiDB-lite"/>
    </source>
</evidence>
<sequence length="259" mass="28944">MSAFQPYSSSQDITFALENFRKLFPEGEVSPASIVSSNNASPPELVAELPMNQTSPPPERHRRKRTTFSPDQAARLEHEYLSDCYMGREKRLILAMALNLSENQVKTWFQNRRAKDKRDRKSESSPLAISRRTSPSRSISSPTSLVQNPAMSPAEIAPTSPLKHHHHHHHQQQQQQQQVQTNPSDVPDYQTYLKSLGVNIPPQNSSLLNLVSAIHAIISCSSATGTTNTISSNQNNPILHDLQGLLLNNFQQPMHSATI</sequence>
<dbReference type="InterPro" id="IPR017970">
    <property type="entry name" value="Homeobox_CS"/>
</dbReference>
<feature type="DNA-binding region" description="Homeobox" evidence="5">
    <location>
        <begin position="61"/>
        <end position="120"/>
    </location>
</feature>
<proteinExistence type="predicted"/>
<feature type="region of interest" description="Disordered" evidence="7">
    <location>
        <begin position="111"/>
        <end position="188"/>
    </location>
</feature>
<dbReference type="InterPro" id="IPR009057">
    <property type="entry name" value="Homeodomain-like_sf"/>
</dbReference>
<dbReference type="EMBL" id="CADEPM010000004">
    <property type="protein sequence ID" value="CAB3404659.1"/>
    <property type="molecule type" value="Genomic_DNA"/>
</dbReference>
<dbReference type="PANTHER" id="PTHR24333">
    <property type="entry name" value="HOMEO BOX HB9 LIKE A-RELATED"/>
    <property type="match status" value="1"/>
</dbReference>
<keyword evidence="3 5" id="KW-0371">Homeobox</keyword>
<feature type="compositionally biased region" description="Low complexity" evidence="7">
    <location>
        <begin position="129"/>
        <end position="144"/>
    </location>
</feature>
<accession>A0A8S1EYQ7</accession>
<evidence type="ECO:0000313" key="9">
    <source>
        <dbReference type="EMBL" id="CAB3404659.1"/>
    </source>
</evidence>
<evidence type="ECO:0000256" key="1">
    <source>
        <dbReference type="ARBA" id="ARBA00004123"/>
    </source>
</evidence>
<comment type="subcellular location">
    <subcellularLocation>
        <location evidence="1 5 6">Nucleus</location>
    </subcellularLocation>
</comment>
<keyword evidence="10" id="KW-1185">Reference proteome</keyword>
<feature type="compositionally biased region" description="Basic residues" evidence="7">
    <location>
        <begin position="162"/>
        <end position="171"/>
    </location>
</feature>
<dbReference type="SMART" id="SM00389">
    <property type="entry name" value="HOX"/>
    <property type="match status" value="1"/>
</dbReference>